<dbReference type="Pfam" id="PF05420">
    <property type="entry name" value="BCSC_C"/>
    <property type="match status" value="1"/>
</dbReference>
<dbReference type="GO" id="GO:0006011">
    <property type="term" value="P:UDP-alpha-D-glucose metabolic process"/>
    <property type="evidence" value="ECO:0007669"/>
    <property type="project" value="InterPro"/>
</dbReference>
<dbReference type="GO" id="GO:0019867">
    <property type="term" value="C:outer membrane"/>
    <property type="evidence" value="ECO:0007669"/>
    <property type="project" value="InterPro"/>
</dbReference>
<evidence type="ECO:0000256" key="1">
    <source>
        <dbReference type="ARBA" id="ARBA00003476"/>
    </source>
</evidence>
<gene>
    <name evidence="9" type="ORF">CKQ53_04700</name>
</gene>
<dbReference type="SUPFAM" id="SSF48452">
    <property type="entry name" value="TPR-like"/>
    <property type="match status" value="2"/>
</dbReference>
<sequence>MKKNTLTARMLRSLCLIGAAALSAPTQAADNTNPAFQALFDQAEYWHQRAHDDLAKGALQKVLAVDAENTRAIYLMALYSQQRGDNAEATKWRTRLASISPQDPRLQELDSSRRWQNILPAQLALARQQARSGNIAASLQTWRNLFDGGQPPANVAVEYYLTMAGDRTLWPQALDGLRQFAAVNPQDIQARLALGKALTYQESTRREGLQLLDAMASGNPDADGAMRQALLWMSPQPEDAALYGNYQQRHPQDNAVMAHYRTNVGGAAKGKGFAELNSGDADGAQQAFEQVLQTSPQDADALAGLGYIAQRRGDYASAANYLEQAAKQGGENSVERRQQAEDARFYAQLSMAQQAMKAGNAAQALTLSEPLMQASGERGIAVRLFRADVQRRSSQLTQAEQSYRDVLTLDADNNAAKEGLYYVLHQQNRSTEADALLAELPDSLRQRLAPRVAVVEGSASMRRAAERELAAGRSAQAIAILQQAIQRWPADGWVRYDLARAYKQQGDMTTAADVMQPLYRPGASPEQLFAGALFASQNGAWQQTGALLARVPERQQTPNMRALARRANFNLQMVTARDYLKTGANVAAANTLKALAVNPPADPQDAGQLAQALAAAGDTAGAVGVVRNNMQRGIQGNAGDYAAQVAVLNQAGLGQEAQSWLSNPDMLARSTPEQLAAVRNGGVIQEADRLREARQYAAAYDKLIGALQHDPQNTDLMLAMARLYQSGKMNQEAATVYDYLMTRDTPTQDARVGAIDVALAQNDVSKASTLAAGLSDKQTPERLLLLARVADAEGNKAQAIAYLRTARGKMIGLQGAESGSLPVIGGLALADNPFINRTTESTRRSPSTYGSAMPWQQRDETADYRAVGGQRLDGTSGGTTASAQNGTFRQINQMMDTLESDTGTWVQTGVQVRGRDGESGLSKLTEAKAPLTWSSAPLGEDRFNFTVTPVTLSAGSAEDTSSRRFGQGALQQADSADRALKASSSGTINLDEITADSPGAQNATGVELNLALTGKQYKVDIGSTPLGQDLSTLVGGVQWSPKLTDFLTLVLTGERRAVTDSLLSYVGARDAYSGEKWGRVTKNGGTALLSYDDGDAGFYGGAGAYSYLGENVKSNKSLVANAGAYVRPYHDSERELKTGISMSWMDFSRNLSYYSYGQGGYFSPQNFVSVSFPIDYTQKYDDLSVKIGGALGYQSYSQDRSAYYPNDPLLQNALERAAASGLTQEAYYPGTSKNGIGYNLHAGADYKVNRNVTIGGQLGYDTFGDYNESSAQLYFRYMLGGE</sequence>
<protein>
    <recommendedName>
        <fullName evidence="8">Cellulose synthase operon C C-terminal domain-containing protein</fullName>
    </recommendedName>
</protein>
<feature type="signal peptide" evidence="7">
    <location>
        <begin position="1"/>
        <end position="28"/>
    </location>
</feature>
<keyword evidence="5" id="KW-0802">TPR repeat</keyword>
<evidence type="ECO:0000256" key="2">
    <source>
        <dbReference type="ARBA" id="ARBA00005186"/>
    </source>
</evidence>
<evidence type="ECO:0000313" key="10">
    <source>
        <dbReference type="Proteomes" id="UP000263881"/>
    </source>
</evidence>
<accession>A0AAD0SFJ8</accession>
<comment type="pathway">
    <text evidence="2">Glycan metabolism; bacterial cellulose biosynthesis.</text>
</comment>
<dbReference type="PANTHER" id="PTHR12558:SF13">
    <property type="entry name" value="CELL DIVISION CYCLE PROTEIN 27 HOMOLOG"/>
    <property type="match status" value="1"/>
</dbReference>
<reference evidence="9 10" key="1">
    <citation type="submission" date="2017-08" db="EMBL/GenBank/DDBJ databases">
        <title>Comparative genomics of bacteria isolated from necrotic lesions of AOD affected trees.</title>
        <authorList>
            <person name="Doonan J."/>
            <person name="Denman S."/>
            <person name="McDonald J.E."/>
        </authorList>
    </citation>
    <scope>NUCLEOTIDE SEQUENCE [LARGE SCALE GENOMIC DNA]</scope>
    <source>
        <strain evidence="9 10">477</strain>
    </source>
</reference>
<feature type="domain" description="Cellulose synthase operon C C-terminal" evidence="8">
    <location>
        <begin position="922"/>
        <end position="1279"/>
    </location>
</feature>
<dbReference type="RefSeq" id="WP_118894713.1">
    <property type="nucleotide sequence ID" value="NZ_CP023009.1"/>
</dbReference>
<name>A0AAD0SFJ8_9GAMM</name>
<dbReference type="SMART" id="SM00028">
    <property type="entry name" value="TPR"/>
    <property type="match status" value="7"/>
</dbReference>
<keyword evidence="6" id="KW-0135">Cellulose biosynthesis</keyword>
<evidence type="ECO:0000256" key="6">
    <source>
        <dbReference type="ARBA" id="ARBA00022916"/>
    </source>
</evidence>
<evidence type="ECO:0000256" key="3">
    <source>
        <dbReference type="ARBA" id="ARBA00022729"/>
    </source>
</evidence>
<keyword evidence="10" id="KW-1185">Reference proteome</keyword>
<dbReference type="PANTHER" id="PTHR12558">
    <property type="entry name" value="CELL DIVISION CYCLE 16,23,27"/>
    <property type="match status" value="1"/>
</dbReference>
<dbReference type="GO" id="GO:0030244">
    <property type="term" value="P:cellulose biosynthetic process"/>
    <property type="evidence" value="ECO:0007669"/>
    <property type="project" value="UniProtKB-KW"/>
</dbReference>
<dbReference type="SUPFAM" id="SSF56925">
    <property type="entry name" value="OMPA-like"/>
    <property type="match status" value="1"/>
</dbReference>
<dbReference type="InterPro" id="IPR019734">
    <property type="entry name" value="TPR_rpt"/>
</dbReference>
<dbReference type="Pfam" id="PF14559">
    <property type="entry name" value="TPR_19"/>
    <property type="match status" value="2"/>
</dbReference>
<dbReference type="EMBL" id="CP023009">
    <property type="protein sequence ID" value="AXW86350.1"/>
    <property type="molecule type" value="Genomic_DNA"/>
</dbReference>
<proteinExistence type="predicted"/>
<dbReference type="Gene3D" id="1.25.40.10">
    <property type="entry name" value="Tetratricopeptide repeat domain"/>
    <property type="match status" value="3"/>
</dbReference>
<dbReference type="InterPro" id="IPR011990">
    <property type="entry name" value="TPR-like_helical_dom_sf"/>
</dbReference>
<evidence type="ECO:0000256" key="5">
    <source>
        <dbReference type="ARBA" id="ARBA00022803"/>
    </source>
</evidence>
<dbReference type="Proteomes" id="UP000263881">
    <property type="component" value="Chromosome"/>
</dbReference>
<keyword evidence="3 7" id="KW-0732">Signal</keyword>
<dbReference type="InterPro" id="IPR011250">
    <property type="entry name" value="OMP/PagP_B-barrel"/>
</dbReference>
<keyword evidence="4" id="KW-0677">Repeat</keyword>
<comment type="function">
    <text evidence="1">Required for maximal bacterial cellulose synthesis.</text>
</comment>
<dbReference type="PRINTS" id="PR01441">
    <property type="entry name" value="CELLSNTHASEC"/>
</dbReference>
<evidence type="ECO:0000256" key="4">
    <source>
        <dbReference type="ARBA" id="ARBA00022737"/>
    </source>
</evidence>
<organism evidence="9 10">
    <name type="scientific">Lonsdalea britannica</name>
    <dbReference type="NCBI Taxonomy" id="1082704"/>
    <lineage>
        <taxon>Bacteria</taxon>
        <taxon>Pseudomonadati</taxon>
        <taxon>Pseudomonadota</taxon>
        <taxon>Gammaproteobacteria</taxon>
        <taxon>Enterobacterales</taxon>
        <taxon>Pectobacteriaceae</taxon>
        <taxon>Lonsdalea</taxon>
    </lineage>
</organism>
<evidence type="ECO:0000313" key="9">
    <source>
        <dbReference type="EMBL" id="AXW86350.1"/>
    </source>
</evidence>
<evidence type="ECO:0000256" key="7">
    <source>
        <dbReference type="SAM" id="SignalP"/>
    </source>
</evidence>
<dbReference type="InterPro" id="IPR003921">
    <property type="entry name" value="Cell_synth_C"/>
</dbReference>
<dbReference type="InterPro" id="IPR008410">
    <property type="entry name" value="BCSC_C"/>
</dbReference>
<feature type="chain" id="PRO_5042019619" description="Cellulose synthase operon C C-terminal domain-containing protein" evidence="7">
    <location>
        <begin position="29"/>
        <end position="1282"/>
    </location>
</feature>
<evidence type="ECO:0000259" key="8">
    <source>
        <dbReference type="Pfam" id="PF05420"/>
    </source>
</evidence>
<dbReference type="KEGG" id="lbq:CKQ53_04700"/>